<feature type="domain" description="Nucleolar complex-associated protein 3 N-terminal" evidence="7">
    <location>
        <begin position="242"/>
        <end position="344"/>
    </location>
</feature>
<dbReference type="PANTHER" id="PTHR14428">
    <property type="entry name" value="NUCLEOLAR COMPLEX PROTEIN 3"/>
    <property type="match status" value="1"/>
</dbReference>
<proteinExistence type="inferred from homology"/>
<sequence>MPVGKRRQPKADNKPNKKQKIQLQAEKKKIISIPTAASNDSEDEDDAELSDQNDDEQFLSHGAASFLTKLDTAGISRSKPETERLHKLSKPVREAKVIDDDLPSLNSDSDEDDSDLGSFGEDDDSLDFSDDDYDGVDEQDDDQEMPYEALPRKAKAPDTSKDQHIQRLPIKLAGGHVQRTGRNENMKVAAPVEPPSSDESEAEEPEPPLPAREDVSTGARFGRPGVVDVLTTSSRKKKVQLAKDQIAEICQDILADPEGSLGLLRRLHTFCLPKVSTPTHPEPVLNDVIIQKMSLLSQLAVFKDIVPGYRIRELTDKEKSEKVTQMVAKTRDWEQGLVGVYQHYLRVLESSLKARGELAAVALQCICSLATELTHFNFRTNVFACMISYLSKKSWTESSTLCHTSLVKIFKADNTGEASLEIVRLMNRMVKEKKFTVHPSVLSCLFSLRLNSELGVRASVHKADKSEEQQQKQLSKNRAAQKRAKGKKTDAPHLSKKAAKAMKERNEIQKEMKEAEAEVDKEQRAVTHTETLKLLFVLYFRILKNPTPTLLLPAALRGVSKYSHLVNIDFFKDLMQVIKGLITREEGQTYEDPAQDEASTTRRLLCVITAFELLKGQGEALNLDLTDFINSLYSIILPLSVSIGMHPRPVHHAPTLGPYADPSTLDTLLRALILVFPPNGPAAPTNRAAAFSKRLLIASLQLPPAGAERVLDFVRGLLAKDPKLEVLVEESGAGGHGMYLPEVDDPQVCAAIQARIWETCLFSSSAYPGKGARKLAGNIVRTLTEAGR</sequence>
<evidence type="ECO:0000256" key="5">
    <source>
        <dbReference type="SAM" id="MobiDB-lite"/>
    </source>
</evidence>
<feature type="domain" description="CCAAT-binding factor" evidence="6">
    <location>
        <begin position="604"/>
        <end position="768"/>
    </location>
</feature>
<dbReference type="GO" id="GO:0003682">
    <property type="term" value="F:chromatin binding"/>
    <property type="evidence" value="ECO:0007669"/>
    <property type="project" value="TreeGrafter"/>
</dbReference>
<evidence type="ECO:0000313" key="9">
    <source>
        <dbReference type="Proteomes" id="UP000305067"/>
    </source>
</evidence>
<dbReference type="InterPro" id="IPR011501">
    <property type="entry name" value="Noc3_N"/>
</dbReference>
<evidence type="ECO:0000256" key="2">
    <source>
        <dbReference type="ARBA" id="ARBA00007797"/>
    </source>
</evidence>
<organism evidence="8 9">
    <name type="scientific">Pterulicium gracile</name>
    <dbReference type="NCBI Taxonomy" id="1884261"/>
    <lineage>
        <taxon>Eukaryota</taxon>
        <taxon>Fungi</taxon>
        <taxon>Dikarya</taxon>
        <taxon>Basidiomycota</taxon>
        <taxon>Agaricomycotina</taxon>
        <taxon>Agaricomycetes</taxon>
        <taxon>Agaricomycetidae</taxon>
        <taxon>Agaricales</taxon>
        <taxon>Pleurotineae</taxon>
        <taxon>Pterulaceae</taxon>
        <taxon>Pterulicium</taxon>
    </lineage>
</organism>
<evidence type="ECO:0000259" key="6">
    <source>
        <dbReference type="Pfam" id="PF03914"/>
    </source>
</evidence>
<evidence type="ECO:0000256" key="4">
    <source>
        <dbReference type="ARBA" id="ARBA00023242"/>
    </source>
</evidence>
<dbReference type="PANTHER" id="PTHR14428:SF5">
    <property type="entry name" value="NUCLEOLAR COMPLEX PROTEIN 3 HOMOLOG"/>
    <property type="match status" value="1"/>
</dbReference>
<protein>
    <submittedName>
        <fullName evidence="8">Nucleolar complex-associated protein-domain-containing protein</fullName>
    </submittedName>
</protein>
<feature type="compositionally biased region" description="Acidic residues" evidence="5">
    <location>
        <begin position="196"/>
        <end position="206"/>
    </location>
</feature>
<feature type="compositionally biased region" description="Basic and acidic residues" evidence="5">
    <location>
        <begin position="461"/>
        <end position="470"/>
    </location>
</feature>
<comment type="similarity">
    <text evidence="2">Belongs to the CBF/MAK21 family.</text>
</comment>
<keyword evidence="9" id="KW-1185">Reference proteome</keyword>
<keyword evidence="4" id="KW-0539">Nucleus</keyword>
<feature type="compositionally biased region" description="Basic and acidic residues" evidence="5">
    <location>
        <begin position="155"/>
        <end position="165"/>
    </location>
</feature>
<evidence type="ECO:0000313" key="8">
    <source>
        <dbReference type="EMBL" id="TFL07596.1"/>
    </source>
</evidence>
<reference evidence="8 9" key="1">
    <citation type="journal article" date="2019" name="Nat. Ecol. Evol.">
        <title>Megaphylogeny resolves global patterns of mushroom evolution.</title>
        <authorList>
            <person name="Varga T."/>
            <person name="Krizsan K."/>
            <person name="Foldi C."/>
            <person name="Dima B."/>
            <person name="Sanchez-Garcia M."/>
            <person name="Sanchez-Ramirez S."/>
            <person name="Szollosi G.J."/>
            <person name="Szarkandi J.G."/>
            <person name="Papp V."/>
            <person name="Albert L."/>
            <person name="Andreopoulos W."/>
            <person name="Angelini C."/>
            <person name="Antonin V."/>
            <person name="Barry K.W."/>
            <person name="Bougher N.L."/>
            <person name="Buchanan P."/>
            <person name="Buyck B."/>
            <person name="Bense V."/>
            <person name="Catcheside P."/>
            <person name="Chovatia M."/>
            <person name="Cooper J."/>
            <person name="Damon W."/>
            <person name="Desjardin D."/>
            <person name="Finy P."/>
            <person name="Geml J."/>
            <person name="Haridas S."/>
            <person name="Hughes K."/>
            <person name="Justo A."/>
            <person name="Karasinski D."/>
            <person name="Kautmanova I."/>
            <person name="Kiss B."/>
            <person name="Kocsube S."/>
            <person name="Kotiranta H."/>
            <person name="LaButti K.M."/>
            <person name="Lechner B.E."/>
            <person name="Liimatainen K."/>
            <person name="Lipzen A."/>
            <person name="Lukacs Z."/>
            <person name="Mihaltcheva S."/>
            <person name="Morgado L.N."/>
            <person name="Niskanen T."/>
            <person name="Noordeloos M.E."/>
            <person name="Ohm R.A."/>
            <person name="Ortiz-Santana B."/>
            <person name="Ovrebo C."/>
            <person name="Racz N."/>
            <person name="Riley R."/>
            <person name="Savchenko A."/>
            <person name="Shiryaev A."/>
            <person name="Soop K."/>
            <person name="Spirin V."/>
            <person name="Szebenyi C."/>
            <person name="Tomsovsky M."/>
            <person name="Tulloss R.E."/>
            <person name="Uehling J."/>
            <person name="Grigoriev I.V."/>
            <person name="Vagvolgyi C."/>
            <person name="Papp T."/>
            <person name="Martin F.M."/>
            <person name="Miettinen O."/>
            <person name="Hibbett D.S."/>
            <person name="Nagy L.G."/>
        </authorList>
    </citation>
    <scope>NUCLEOTIDE SEQUENCE [LARGE SCALE GENOMIC DNA]</scope>
    <source>
        <strain evidence="8 9">CBS 309.79</strain>
    </source>
</reference>
<dbReference type="InterPro" id="IPR016903">
    <property type="entry name" value="Nucleolar_cplx-assoc_3"/>
</dbReference>
<dbReference type="STRING" id="1884261.A0A5C3QZY5"/>
<dbReference type="Proteomes" id="UP000305067">
    <property type="component" value="Unassembled WGS sequence"/>
</dbReference>
<feature type="compositionally biased region" description="Basic and acidic residues" evidence="5">
    <location>
        <begin position="78"/>
        <end position="99"/>
    </location>
</feature>
<keyword evidence="3" id="KW-0175">Coiled coil</keyword>
<dbReference type="Pfam" id="PF07540">
    <property type="entry name" value="NOC3p"/>
    <property type="match status" value="1"/>
</dbReference>
<dbReference type="InterPro" id="IPR005612">
    <property type="entry name" value="CCAAT-binding_factor"/>
</dbReference>
<comment type="subcellular location">
    <subcellularLocation>
        <location evidence="1">Nucleus</location>
        <location evidence="1">Nucleolus</location>
    </subcellularLocation>
</comment>
<dbReference type="AlphaFoldDB" id="A0A5C3QZY5"/>
<dbReference type="OrthoDB" id="10263597at2759"/>
<evidence type="ECO:0000256" key="1">
    <source>
        <dbReference type="ARBA" id="ARBA00004604"/>
    </source>
</evidence>
<dbReference type="GO" id="GO:0006270">
    <property type="term" value="P:DNA replication initiation"/>
    <property type="evidence" value="ECO:0007669"/>
    <property type="project" value="TreeGrafter"/>
</dbReference>
<name>A0A5C3QZY5_9AGAR</name>
<accession>A0A5C3QZY5</accession>
<evidence type="ECO:0000259" key="7">
    <source>
        <dbReference type="Pfam" id="PF07540"/>
    </source>
</evidence>
<feature type="region of interest" description="Disordered" evidence="5">
    <location>
        <begin position="1"/>
        <end position="221"/>
    </location>
</feature>
<feature type="compositionally biased region" description="Acidic residues" evidence="5">
    <location>
        <begin position="40"/>
        <end position="57"/>
    </location>
</feature>
<gene>
    <name evidence="8" type="ORF">BDV98DRAFT_520616</name>
</gene>
<dbReference type="GO" id="GO:0005730">
    <property type="term" value="C:nucleolus"/>
    <property type="evidence" value="ECO:0007669"/>
    <property type="project" value="UniProtKB-SubCell"/>
</dbReference>
<evidence type="ECO:0000256" key="3">
    <source>
        <dbReference type="ARBA" id="ARBA00023054"/>
    </source>
</evidence>
<feature type="compositionally biased region" description="Basic and acidic residues" evidence="5">
    <location>
        <begin position="501"/>
        <end position="511"/>
    </location>
</feature>
<feature type="region of interest" description="Disordered" evidence="5">
    <location>
        <begin position="461"/>
        <end position="511"/>
    </location>
</feature>
<feature type="compositionally biased region" description="Acidic residues" evidence="5">
    <location>
        <begin position="108"/>
        <end position="145"/>
    </location>
</feature>
<dbReference type="EMBL" id="ML178814">
    <property type="protein sequence ID" value="TFL07596.1"/>
    <property type="molecule type" value="Genomic_DNA"/>
</dbReference>
<dbReference type="Pfam" id="PF03914">
    <property type="entry name" value="CBF"/>
    <property type="match status" value="1"/>
</dbReference>